<feature type="region of interest" description="Disordered" evidence="1">
    <location>
        <begin position="1"/>
        <end position="33"/>
    </location>
</feature>
<accession>A0ABT9L604</accession>
<evidence type="ECO:0000313" key="3">
    <source>
        <dbReference type="Proteomes" id="UP001234880"/>
    </source>
</evidence>
<comment type="caution">
    <text evidence="2">The sequence shown here is derived from an EMBL/GenBank/DDBJ whole genome shotgun (WGS) entry which is preliminary data.</text>
</comment>
<dbReference type="Proteomes" id="UP001234880">
    <property type="component" value="Unassembled WGS sequence"/>
</dbReference>
<keyword evidence="3" id="KW-1185">Reference proteome</keyword>
<evidence type="ECO:0000256" key="1">
    <source>
        <dbReference type="SAM" id="MobiDB-lite"/>
    </source>
</evidence>
<name>A0ABT9L604_9ACTN</name>
<sequence length="33" mass="3767">MRTEYHRHRTGTVVQKTEGTRTTEGVISHTHGC</sequence>
<protein>
    <submittedName>
        <fullName evidence="2">Uncharacterized protein</fullName>
    </submittedName>
</protein>
<feature type="compositionally biased region" description="Basic residues" evidence="1">
    <location>
        <begin position="1"/>
        <end position="10"/>
    </location>
</feature>
<dbReference type="EMBL" id="JAURUE010000002">
    <property type="protein sequence ID" value="MDP9616139.1"/>
    <property type="molecule type" value="Genomic_DNA"/>
</dbReference>
<feature type="compositionally biased region" description="Polar residues" evidence="1">
    <location>
        <begin position="12"/>
        <end position="25"/>
    </location>
</feature>
<proteinExistence type="predicted"/>
<reference evidence="2 3" key="1">
    <citation type="submission" date="2023-07" db="EMBL/GenBank/DDBJ databases">
        <title>Sequencing the genomes of 1000 actinobacteria strains.</title>
        <authorList>
            <person name="Klenk H.-P."/>
        </authorList>
    </citation>
    <scope>NUCLEOTIDE SEQUENCE [LARGE SCALE GENOMIC DNA]</scope>
    <source>
        <strain evidence="2 3">DSM 41600</strain>
    </source>
</reference>
<organism evidence="2 3">
    <name type="scientific">Streptomyces demainii</name>
    <dbReference type="NCBI Taxonomy" id="588122"/>
    <lineage>
        <taxon>Bacteria</taxon>
        <taxon>Bacillati</taxon>
        <taxon>Actinomycetota</taxon>
        <taxon>Actinomycetes</taxon>
        <taxon>Kitasatosporales</taxon>
        <taxon>Streptomycetaceae</taxon>
        <taxon>Streptomyces</taxon>
    </lineage>
</organism>
<gene>
    <name evidence="2" type="ORF">JOF35_008477</name>
</gene>
<evidence type="ECO:0000313" key="2">
    <source>
        <dbReference type="EMBL" id="MDP9616139.1"/>
    </source>
</evidence>